<dbReference type="Proteomes" id="UP000182057">
    <property type="component" value="Unassembled WGS sequence"/>
</dbReference>
<protein>
    <submittedName>
        <fullName evidence="3">Tyrosine kinase</fullName>
    </submittedName>
</protein>
<reference evidence="3 4" key="1">
    <citation type="submission" date="2016-09" db="EMBL/GenBank/DDBJ databases">
        <authorList>
            <person name="Capua I."/>
            <person name="De Benedictis P."/>
            <person name="Joannis T."/>
            <person name="Lombin L.H."/>
            <person name="Cattoli G."/>
        </authorList>
    </citation>
    <scope>NUCLEOTIDE SEQUENCE [LARGE SCALE GENOMIC DNA]</scope>
    <source>
        <strain evidence="3 4">UB20</strain>
    </source>
</reference>
<keyword evidence="3" id="KW-0418">Kinase</keyword>
<organism evidence="3 4">
    <name type="scientific">Tannerella forsythia</name>
    <name type="common">Bacteroides forsythus</name>
    <dbReference type="NCBI Taxonomy" id="28112"/>
    <lineage>
        <taxon>Bacteria</taxon>
        <taxon>Pseudomonadati</taxon>
        <taxon>Bacteroidota</taxon>
        <taxon>Bacteroidia</taxon>
        <taxon>Bacteroidales</taxon>
        <taxon>Tannerellaceae</taxon>
        <taxon>Tannerella</taxon>
    </lineage>
</organism>
<feature type="coiled-coil region" evidence="1">
    <location>
        <begin position="283"/>
        <end position="333"/>
    </location>
</feature>
<feature type="transmembrane region" description="Helical" evidence="2">
    <location>
        <begin position="27"/>
        <end position="45"/>
    </location>
</feature>
<name>A0A1D3UFE6_TANFO</name>
<evidence type="ECO:0000256" key="2">
    <source>
        <dbReference type="SAM" id="Phobius"/>
    </source>
</evidence>
<accession>A0A1D3UFE6</accession>
<dbReference type="PANTHER" id="PTHR32309:SF13">
    <property type="entry name" value="FERRIC ENTEROBACTIN TRANSPORT PROTEIN FEPE"/>
    <property type="match status" value="1"/>
</dbReference>
<keyword evidence="3" id="KW-0808">Transferase</keyword>
<evidence type="ECO:0000313" key="3">
    <source>
        <dbReference type="EMBL" id="SCQ18885.1"/>
    </source>
</evidence>
<dbReference type="GO" id="GO:0004713">
    <property type="term" value="F:protein tyrosine kinase activity"/>
    <property type="evidence" value="ECO:0007669"/>
    <property type="project" value="TreeGrafter"/>
</dbReference>
<keyword evidence="2" id="KW-1133">Transmembrane helix</keyword>
<keyword evidence="2" id="KW-0812">Transmembrane</keyword>
<keyword evidence="1" id="KW-0175">Coiled coil</keyword>
<feature type="transmembrane region" description="Helical" evidence="2">
    <location>
        <begin position="498"/>
        <end position="516"/>
    </location>
</feature>
<dbReference type="AlphaFoldDB" id="A0A1D3UFE6"/>
<dbReference type="GO" id="GO:0005886">
    <property type="term" value="C:plasma membrane"/>
    <property type="evidence" value="ECO:0007669"/>
    <property type="project" value="TreeGrafter"/>
</dbReference>
<proteinExistence type="predicted"/>
<dbReference type="InterPro" id="IPR050445">
    <property type="entry name" value="Bact_polysacc_biosynth/exp"/>
</dbReference>
<keyword evidence="2" id="KW-0472">Membrane</keyword>
<evidence type="ECO:0000256" key="1">
    <source>
        <dbReference type="SAM" id="Coils"/>
    </source>
</evidence>
<dbReference type="EMBL" id="FMMM01000021">
    <property type="protein sequence ID" value="SCQ18885.1"/>
    <property type="molecule type" value="Genomic_DNA"/>
</dbReference>
<sequence>MNELMENNDEVIGLKGIIVRYLRHWKLFLIVFILSFIPAILYLVFYPRTYEFKTRIQIQEEQSLGGASLAMGEAAGLMKSFGIGGGSAGSISIDDEMSILSSNQLFCKMILDMGLYAEYTKPYSFYKMYQDAPLVLTPDSATLAALDDEYRFSVSVNPGKIKVKVANSADSRKFTFTSLPAEITIGRNHFVLDYNKNAKEKNESFGLKIRCMPPSWLAEEMIDGFLVEDYSKTSNIIEVTCRDHEKERGKDMLTTLIREYNKDAGSFRQTENMKLLTFIDGRIHHIMAELQQVEANIEGYKTKNRMTLLESDVMFYAEQMKELQVKIIEVEAESQVIKMMDDYIKNPNNKYNVIPSLLSADGEKGGAISVYNEAIVERNRLLKNSNEKNPAFRSVSDQVDKLREGVYQMIDNSKKGYQIVLQDLKGKEKQLLDKMRSVPALEREYVDFKRQQEILQGVYLILLQKREEIELAIGQQTERARVVDKAYMLQKSVGPRKLYAAIAILVLTLIIPVTWIECRDIYASIKEEYRRGDKTDQ</sequence>
<gene>
    <name evidence="3" type="ORF">TFUB20_00506</name>
</gene>
<dbReference type="PANTHER" id="PTHR32309">
    <property type="entry name" value="TYROSINE-PROTEIN KINASE"/>
    <property type="match status" value="1"/>
</dbReference>
<evidence type="ECO:0000313" key="4">
    <source>
        <dbReference type="Proteomes" id="UP000182057"/>
    </source>
</evidence>